<sequence>MRKKRRPCPTLESSDAGIQVEGSLEAMGVLAKPVHSDESLTELFALIESNPSLWKNDSKHFKNLLLKRRLWARFAAYLQERFPMLGPFPPGESLPPAE</sequence>
<protein>
    <submittedName>
        <fullName evidence="1">Uncharacterized protein</fullName>
    </submittedName>
</protein>
<evidence type="ECO:0000313" key="2">
    <source>
        <dbReference type="Proteomes" id="UP000805193"/>
    </source>
</evidence>
<gene>
    <name evidence="1" type="ORF">HPB47_014714</name>
</gene>
<keyword evidence="2" id="KW-1185">Reference proteome</keyword>
<comment type="caution">
    <text evidence="1">The sequence shown here is derived from an EMBL/GenBank/DDBJ whole genome shotgun (WGS) entry which is preliminary data.</text>
</comment>
<reference evidence="1 2" key="1">
    <citation type="journal article" date="2020" name="Cell">
        <title>Large-Scale Comparative Analyses of Tick Genomes Elucidate Their Genetic Diversity and Vector Capacities.</title>
        <authorList>
            <consortium name="Tick Genome and Microbiome Consortium (TIGMIC)"/>
            <person name="Jia N."/>
            <person name="Wang J."/>
            <person name="Shi W."/>
            <person name="Du L."/>
            <person name="Sun Y."/>
            <person name="Zhan W."/>
            <person name="Jiang J.F."/>
            <person name="Wang Q."/>
            <person name="Zhang B."/>
            <person name="Ji P."/>
            <person name="Bell-Sakyi L."/>
            <person name="Cui X.M."/>
            <person name="Yuan T.T."/>
            <person name="Jiang B.G."/>
            <person name="Yang W.F."/>
            <person name="Lam T.T."/>
            <person name="Chang Q.C."/>
            <person name="Ding S.J."/>
            <person name="Wang X.J."/>
            <person name="Zhu J.G."/>
            <person name="Ruan X.D."/>
            <person name="Zhao L."/>
            <person name="Wei J.T."/>
            <person name="Ye R.Z."/>
            <person name="Que T.C."/>
            <person name="Du C.H."/>
            <person name="Zhou Y.H."/>
            <person name="Cheng J.X."/>
            <person name="Dai P.F."/>
            <person name="Guo W.B."/>
            <person name="Han X.H."/>
            <person name="Huang E.J."/>
            <person name="Li L.F."/>
            <person name="Wei W."/>
            <person name="Gao Y.C."/>
            <person name="Liu J.Z."/>
            <person name="Shao H.Z."/>
            <person name="Wang X."/>
            <person name="Wang C.C."/>
            <person name="Yang T.C."/>
            <person name="Huo Q.B."/>
            <person name="Li W."/>
            <person name="Chen H.Y."/>
            <person name="Chen S.E."/>
            <person name="Zhou L.G."/>
            <person name="Ni X.B."/>
            <person name="Tian J.H."/>
            <person name="Sheng Y."/>
            <person name="Liu T."/>
            <person name="Pan Y.S."/>
            <person name="Xia L.Y."/>
            <person name="Li J."/>
            <person name="Zhao F."/>
            <person name="Cao W.C."/>
        </authorList>
    </citation>
    <scope>NUCLEOTIDE SEQUENCE [LARGE SCALE GENOMIC DNA]</scope>
    <source>
        <strain evidence="1">Iper-2018</strain>
    </source>
</reference>
<organism evidence="1 2">
    <name type="scientific">Ixodes persulcatus</name>
    <name type="common">Taiga tick</name>
    <dbReference type="NCBI Taxonomy" id="34615"/>
    <lineage>
        <taxon>Eukaryota</taxon>
        <taxon>Metazoa</taxon>
        <taxon>Ecdysozoa</taxon>
        <taxon>Arthropoda</taxon>
        <taxon>Chelicerata</taxon>
        <taxon>Arachnida</taxon>
        <taxon>Acari</taxon>
        <taxon>Parasitiformes</taxon>
        <taxon>Ixodida</taxon>
        <taxon>Ixodoidea</taxon>
        <taxon>Ixodidae</taxon>
        <taxon>Ixodinae</taxon>
        <taxon>Ixodes</taxon>
    </lineage>
</organism>
<dbReference type="Proteomes" id="UP000805193">
    <property type="component" value="Unassembled WGS sequence"/>
</dbReference>
<dbReference type="EMBL" id="JABSTQ010003122">
    <property type="protein sequence ID" value="KAG0443615.1"/>
    <property type="molecule type" value="Genomic_DNA"/>
</dbReference>
<proteinExistence type="predicted"/>
<evidence type="ECO:0000313" key="1">
    <source>
        <dbReference type="EMBL" id="KAG0443615.1"/>
    </source>
</evidence>
<accession>A0AC60QWN8</accession>
<name>A0AC60QWN8_IXOPE</name>